<dbReference type="OrthoDB" id="86868at2"/>
<keyword evidence="3" id="KW-1185">Reference proteome</keyword>
<dbReference type="Pfam" id="PF16481">
    <property type="entry name" value="DUF5058"/>
    <property type="match status" value="1"/>
</dbReference>
<feature type="transmembrane region" description="Helical" evidence="1">
    <location>
        <begin position="160"/>
        <end position="179"/>
    </location>
</feature>
<dbReference type="Proteomes" id="UP000000361">
    <property type="component" value="Chromosome 1"/>
</dbReference>
<dbReference type="GeneID" id="93451415"/>
<feature type="transmembrane region" description="Helical" evidence="1">
    <location>
        <begin position="117"/>
        <end position="139"/>
    </location>
</feature>
<dbReference type="STRING" id="318586.Pden_0185"/>
<name>A1AYF7_PARDP</name>
<feature type="transmembrane region" description="Helical" evidence="1">
    <location>
        <begin position="191"/>
        <end position="212"/>
    </location>
</feature>
<dbReference type="InterPro" id="IPR032479">
    <property type="entry name" value="DUF5058"/>
</dbReference>
<keyword evidence="1" id="KW-0812">Transmembrane</keyword>
<proteinExistence type="predicted"/>
<feature type="transmembrane region" description="Helical" evidence="1">
    <location>
        <begin position="53"/>
        <end position="79"/>
    </location>
</feature>
<dbReference type="eggNOG" id="ENOG502ZA1I">
    <property type="taxonomic scope" value="Bacteria"/>
</dbReference>
<feature type="transmembrane region" description="Helical" evidence="1">
    <location>
        <begin position="224"/>
        <end position="244"/>
    </location>
</feature>
<dbReference type="KEGG" id="pde:Pden_0185"/>
<evidence type="ECO:0000256" key="1">
    <source>
        <dbReference type="SAM" id="Phobius"/>
    </source>
</evidence>
<accession>A1AYF7</accession>
<dbReference type="AlphaFoldDB" id="A1AYF7"/>
<organism evidence="2 3">
    <name type="scientific">Paracoccus denitrificans (strain Pd 1222)</name>
    <dbReference type="NCBI Taxonomy" id="318586"/>
    <lineage>
        <taxon>Bacteria</taxon>
        <taxon>Pseudomonadati</taxon>
        <taxon>Pseudomonadota</taxon>
        <taxon>Alphaproteobacteria</taxon>
        <taxon>Rhodobacterales</taxon>
        <taxon>Paracoccaceae</taxon>
        <taxon>Paracoccus</taxon>
    </lineage>
</organism>
<dbReference type="EnsemblBacteria" id="ABL68301">
    <property type="protein sequence ID" value="ABL68301"/>
    <property type="gene ID" value="Pden_0185"/>
</dbReference>
<gene>
    <name evidence="2" type="ordered locus">Pden_0185</name>
</gene>
<dbReference type="HOGENOM" id="CLU_101764_0_0_5"/>
<evidence type="ECO:0000313" key="2">
    <source>
        <dbReference type="EMBL" id="ABL68301.1"/>
    </source>
</evidence>
<keyword evidence="1" id="KW-1133">Transmembrane helix</keyword>
<keyword evidence="1" id="KW-0472">Membrane</keyword>
<evidence type="ECO:0008006" key="4">
    <source>
        <dbReference type="Google" id="ProtNLM"/>
    </source>
</evidence>
<evidence type="ECO:0000313" key="3">
    <source>
        <dbReference type="Proteomes" id="UP000000361"/>
    </source>
</evidence>
<sequence length="245" mass="25942">MENVLQIANGPVLWLFAILVISVVVAQALMYLRMTLIFSNRYEILTPEERTRIYKTAAINSIGPAVAIFFVAVSLVAMVGSPVTLMRVGVIGSAVFEFVAADQGARAVGAELGRDSYTLQAFAASVWVMTLGGMGWLLSTFFLTKGLDRTQDRMALSNPALIRAVGTATPIAIFFLLGANAAVSKSWLSNITIAADNLAAVVTSAGCMVALHAAGKHRPWLREWAVGLSLIAGIAVGFGVGRILA</sequence>
<protein>
    <recommendedName>
        <fullName evidence="4">DUF5058 family protein</fullName>
    </recommendedName>
</protein>
<feature type="transmembrane region" description="Helical" evidence="1">
    <location>
        <begin position="12"/>
        <end position="32"/>
    </location>
</feature>
<dbReference type="RefSeq" id="WP_011746534.1">
    <property type="nucleotide sequence ID" value="NC_008686.1"/>
</dbReference>
<reference evidence="3" key="1">
    <citation type="submission" date="2006-12" db="EMBL/GenBank/DDBJ databases">
        <title>Complete sequence of chromosome 1 of Paracoccus denitrificans PD1222.</title>
        <authorList>
            <person name="Copeland A."/>
            <person name="Lucas S."/>
            <person name="Lapidus A."/>
            <person name="Barry K."/>
            <person name="Detter J.C."/>
            <person name="Glavina del Rio T."/>
            <person name="Hammon N."/>
            <person name="Israni S."/>
            <person name="Dalin E."/>
            <person name="Tice H."/>
            <person name="Pitluck S."/>
            <person name="Munk A.C."/>
            <person name="Brettin T."/>
            <person name="Bruce D."/>
            <person name="Han C."/>
            <person name="Tapia R."/>
            <person name="Gilna P."/>
            <person name="Schmutz J."/>
            <person name="Larimer F."/>
            <person name="Land M."/>
            <person name="Hauser L."/>
            <person name="Kyrpides N."/>
            <person name="Lykidis A."/>
            <person name="Spiro S."/>
            <person name="Richardson D.J."/>
            <person name="Moir J.W.B."/>
            <person name="Ferguson S.J."/>
            <person name="van Spanning R.J.M."/>
            <person name="Richardson P."/>
        </authorList>
    </citation>
    <scope>NUCLEOTIDE SEQUENCE [LARGE SCALE GENOMIC DNA]</scope>
    <source>
        <strain evidence="3">Pd 1222</strain>
    </source>
</reference>
<dbReference type="EMBL" id="CP000489">
    <property type="protein sequence ID" value="ABL68301.1"/>
    <property type="molecule type" value="Genomic_DNA"/>
</dbReference>